<dbReference type="EMBL" id="JACJII010000001">
    <property type="protein sequence ID" value="MBA9001735.1"/>
    <property type="molecule type" value="Genomic_DNA"/>
</dbReference>
<comment type="caution">
    <text evidence="3">The sequence shown here is derived from an EMBL/GenBank/DDBJ whole genome shotgun (WGS) entry which is preliminary data.</text>
</comment>
<feature type="signal peptide" evidence="2">
    <location>
        <begin position="1"/>
        <end position="24"/>
    </location>
</feature>
<organism evidence="3 4">
    <name type="scientific">Thermomonospora cellulosilytica</name>
    <dbReference type="NCBI Taxonomy" id="1411118"/>
    <lineage>
        <taxon>Bacteria</taxon>
        <taxon>Bacillati</taxon>
        <taxon>Actinomycetota</taxon>
        <taxon>Actinomycetes</taxon>
        <taxon>Streptosporangiales</taxon>
        <taxon>Thermomonosporaceae</taxon>
        <taxon>Thermomonospora</taxon>
    </lineage>
</organism>
<evidence type="ECO:0000313" key="3">
    <source>
        <dbReference type="EMBL" id="MBA9001735.1"/>
    </source>
</evidence>
<evidence type="ECO:0000256" key="1">
    <source>
        <dbReference type="SAM" id="MobiDB-lite"/>
    </source>
</evidence>
<dbReference type="RefSeq" id="WP_182703950.1">
    <property type="nucleotide sequence ID" value="NZ_JACJII010000001.1"/>
</dbReference>
<keyword evidence="2" id="KW-0732">Signal</keyword>
<proteinExistence type="predicted"/>
<accession>A0A7W3MTR7</accession>
<name>A0A7W3MTR7_9ACTN</name>
<feature type="chain" id="PRO_5038885176" description="Lipoprotein" evidence="2">
    <location>
        <begin position="25"/>
        <end position="233"/>
    </location>
</feature>
<protein>
    <recommendedName>
        <fullName evidence="5">Lipoprotein</fullName>
    </recommendedName>
</protein>
<evidence type="ECO:0008006" key="5">
    <source>
        <dbReference type="Google" id="ProtNLM"/>
    </source>
</evidence>
<dbReference type="AlphaFoldDB" id="A0A7W3MTR7"/>
<dbReference type="Proteomes" id="UP000539313">
    <property type="component" value="Unassembled WGS sequence"/>
</dbReference>
<evidence type="ECO:0000313" key="4">
    <source>
        <dbReference type="Proteomes" id="UP000539313"/>
    </source>
</evidence>
<reference evidence="3 4" key="1">
    <citation type="submission" date="2020-08" db="EMBL/GenBank/DDBJ databases">
        <title>Sequencing the genomes of 1000 actinobacteria strains.</title>
        <authorList>
            <person name="Klenk H.-P."/>
        </authorList>
    </citation>
    <scope>NUCLEOTIDE SEQUENCE [LARGE SCALE GENOMIC DNA]</scope>
    <source>
        <strain evidence="3 4">DSM 45823</strain>
    </source>
</reference>
<feature type="region of interest" description="Disordered" evidence="1">
    <location>
        <begin position="25"/>
        <end position="57"/>
    </location>
</feature>
<dbReference type="PROSITE" id="PS51257">
    <property type="entry name" value="PROKAR_LIPOPROTEIN"/>
    <property type="match status" value="1"/>
</dbReference>
<sequence length="233" mass="24023">MLQRRDRFAVLGTGLLLALTAACGGSGGSGDDGRVTATKEPGTAAPATQSPAAGPAEVPAGWRRHDGTGFTLALPPSWQTIDPTAHGARSVRRSFGLEGGELPELVEVALGELKKHGAVFAIETATEQASYANHLQAVCGPGGIVGNDLEALRRKAQALNKDSRNLRITDVTVGGRQGLRISYTSTGSNGVTQDTIEIQVPGTGDDVCEVAISTAPGSPAKEGEQILATFRLT</sequence>
<evidence type="ECO:0000256" key="2">
    <source>
        <dbReference type="SAM" id="SignalP"/>
    </source>
</evidence>
<gene>
    <name evidence="3" type="ORF">HNR21_000617</name>
</gene>
<keyword evidence="4" id="KW-1185">Reference proteome</keyword>